<evidence type="ECO:0000313" key="3">
    <source>
        <dbReference type="Proteomes" id="UP001279734"/>
    </source>
</evidence>
<protein>
    <submittedName>
        <fullName evidence="2">Uncharacterized protein</fullName>
    </submittedName>
</protein>
<evidence type="ECO:0000313" key="2">
    <source>
        <dbReference type="EMBL" id="GMG99202.1"/>
    </source>
</evidence>
<gene>
    <name evidence="2" type="ORF">Nepgr_001042</name>
</gene>
<keyword evidence="1" id="KW-1133">Transmembrane helix</keyword>
<keyword evidence="3" id="KW-1185">Reference proteome</keyword>
<comment type="caution">
    <text evidence="2">The sequence shown here is derived from an EMBL/GenBank/DDBJ whole genome shotgun (WGS) entry which is preliminary data.</text>
</comment>
<dbReference type="Proteomes" id="UP001279734">
    <property type="component" value="Unassembled WGS sequence"/>
</dbReference>
<feature type="transmembrane region" description="Helical" evidence="1">
    <location>
        <begin position="21"/>
        <end position="39"/>
    </location>
</feature>
<keyword evidence="1" id="KW-0812">Transmembrane</keyword>
<sequence>MCFLPTFGGSSGCEAYCPRCAIADFLLIYFCFGLIGLPVDRLNKKKGEDDFWPVNLLSSIRCSAGQLIDRFHGLRNALSSTRKGCPVGLTWSFWGSSTFWSLLSCLDGLGSCALHIGC</sequence>
<proteinExistence type="predicted"/>
<evidence type="ECO:0000256" key="1">
    <source>
        <dbReference type="SAM" id="Phobius"/>
    </source>
</evidence>
<organism evidence="2 3">
    <name type="scientific">Nepenthes gracilis</name>
    <name type="common">Slender pitcher plant</name>
    <dbReference type="NCBI Taxonomy" id="150966"/>
    <lineage>
        <taxon>Eukaryota</taxon>
        <taxon>Viridiplantae</taxon>
        <taxon>Streptophyta</taxon>
        <taxon>Embryophyta</taxon>
        <taxon>Tracheophyta</taxon>
        <taxon>Spermatophyta</taxon>
        <taxon>Magnoliopsida</taxon>
        <taxon>eudicotyledons</taxon>
        <taxon>Gunneridae</taxon>
        <taxon>Pentapetalae</taxon>
        <taxon>Caryophyllales</taxon>
        <taxon>Nepenthaceae</taxon>
        <taxon>Nepenthes</taxon>
    </lineage>
</organism>
<keyword evidence="1" id="KW-0472">Membrane</keyword>
<reference evidence="2" key="1">
    <citation type="submission" date="2023-05" db="EMBL/GenBank/DDBJ databases">
        <title>Nepenthes gracilis genome sequencing.</title>
        <authorList>
            <person name="Fukushima K."/>
        </authorList>
    </citation>
    <scope>NUCLEOTIDE SEQUENCE</scope>
    <source>
        <strain evidence="2">SING2019-196</strain>
    </source>
</reference>
<dbReference type="AlphaFoldDB" id="A0AAD3P4H8"/>
<name>A0AAD3P4H8_NEPGR</name>
<accession>A0AAD3P4H8</accession>
<dbReference type="EMBL" id="BSYO01000001">
    <property type="protein sequence ID" value="GMG99202.1"/>
    <property type="molecule type" value="Genomic_DNA"/>
</dbReference>